<dbReference type="EMBL" id="CP001857">
    <property type="protein sequence ID" value="ADB58170.1"/>
    <property type="molecule type" value="Genomic_DNA"/>
</dbReference>
<gene>
    <name evidence="2" type="ordered locus">Arcpr_1111</name>
</gene>
<evidence type="ECO:0000313" key="3">
    <source>
        <dbReference type="Proteomes" id="UP000001901"/>
    </source>
</evidence>
<dbReference type="InterPro" id="IPR002822">
    <property type="entry name" value="Ni_insertion"/>
</dbReference>
<keyword evidence="3" id="KW-1185">Reference proteome</keyword>
<reference evidence="2 3" key="1">
    <citation type="journal article" date="2010" name="Stand. Genomic Sci.">
        <title>Complete genome sequence of Archaeoglobus profundus type strain (AV18).</title>
        <authorList>
            <person name="von Jan M."/>
            <person name="Lapidus A."/>
            <person name="Del Rio T.G."/>
            <person name="Copeland A."/>
            <person name="Tice H."/>
            <person name="Cheng J.F."/>
            <person name="Lucas S."/>
            <person name="Chen F."/>
            <person name="Nolan M."/>
            <person name="Goodwin L."/>
            <person name="Han C."/>
            <person name="Pitluck S."/>
            <person name="Liolios K."/>
            <person name="Ivanova N."/>
            <person name="Mavromatis K."/>
            <person name="Ovchinnikova G."/>
            <person name="Chertkov O."/>
            <person name="Pati A."/>
            <person name="Chen A."/>
            <person name="Palaniappan K."/>
            <person name="Land M."/>
            <person name="Hauser L."/>
            <person name="Chang Y.J."/>
            <person name="Jeffries C.D."/>
            <person name="Saunders E."/>
            <person name="Brettin T."/>
            <person name="Detter J.C."/>
            <person name="Chain P."/>
            <person name="Eichinger K."/>
            <person name="Huber H."/>
            <person name="Spring S."/>
            <person name="Rohde M."/>
            <person name="Goker M."/>
            <person name="Wirth R."/>
            <person name="Woyke T."/>
            <person name="Bristow J."/>
            <person name="Eisen J.A."/>
            <person name="Markowitz V."/>
            <person name="Hugenholtz P."/>
            <person name="Kyrpides N.C."/>
            <person name="Klenk H.P."/>
        </authorList>
    </citation>
    <scope>NUCLEOTIDE SEQUENCE [LARGE SCALE GENOMIC DNA]</scope>
    <source>
        <strain evidence="3">DSM 5631 / JCM 9629 / NBRC 100127 / Av18</strain>
    </source>
</reference>
<dbReference type="Gene3D" id="3.10.20.300">
    <property type="entry name" value="mk0293 like domain"/>
    <property type="match status" value="1"/>
</dbReference>
<dbReference type="AlphaFoldDB" id="D2RDH6"/>
<proteinExistence type="predicted"/>
<dbReference type="STRING" id="572546.Arcpr_1111"/>
<keyword evidence="1" id="KW-0533">Nickel</keyword>
<name>D2RDH6_ARCPA</name>
<dbReference type="Gene3D" id="3.30.70.1380">
    <property type="entry name" value="Transcriptional regulatory protein pf0864 domain like"/>
    <property type="match status" value="1"/>
</dbReference>
<dbReference type="Proteomes" id="UP000001901">
    <property type="component" value="Chromosome"/>
</dbReference>
<evidence type="ECO:0000256" key="1">
    <source>
        <dbReference type="ARBA" id="ARBA00022596"/>
    </source>
</evidence>
<dbReference type="HOGENOM" id="CLU_1080097_0_0_2"/>
<dbReference type="eggNOG" id="arCOG02701">
    <property type="taxonomic scope" value="Archaea"/>
</dbReference>
<dbReference type="Pfam" id="PF01969">
    <property type="entry name" value="Ni_insertion"/>
    <property type="match status" value="1"/>
</dbReference>
<organism evidence="2 3">
    <name type="scientific">Archaeoglobus profundus (strain DSM 5631 / JCM 9629 / NBRC 100127 / Av18)</name>
    <dbReference type="NCBI Taxonomy" id="572546"/>
    <lineage>
        <taxon>Archaea</taxon>
        <taxon>Methanobacteriati</taxon>
        <taxon>Methanobacteriota</taxon>
        <taxon>Archaeoglobi</taxon>
        <taxon>Archaeoglobales</taxon>
        <taxon>Archaeoglobaceae</taxon>
        <taxon>Archaeoglobus</taxon>
    </lineage>
</organism>
<dbReference type="PANTHER" id="PTHR36566:SF1">
    <property type="entry name" value="PYRIDINIUM-3,5-BISTHIOCARBOXYLIC ACID MONONUCLEOTIDE NICKEL INSERTION PROTEIN"/>
    <property type="match status" value="1"/>
</dbReference>
<sequence>MQTMKVVIDFDEANEDSLRKALRKVFNVEGDLENIFKSLSYSFDLRLTALPMPKDSRILRELKGFRIDLRKSCEDRVIELLARYCKPIEDFTVGDVYECEGIRIILSDDLEDLLVLETNVDDTTGEVLAYAMEEILKDAVDAYIFTCIGKKGRPCFMLKVLSDERKAMDIAKKMCRELPTLGVRIYKVKRYKVDRKTIEKTVELFGKEFKLRVKVSKVSIKPEFEDVKRIAKELNKPLPLVYREIVRRLNHEDSNGQ</sequence>
<accession>D2RDH6</accession>
<evidence type="ECO:0008006" key="4">
    <source>
        <dbReference type="Google" id="ProtNLM"/>
    </source>
</evidence>
<dbReference type="PANTHER" id="PTHR36566">
    <property type="entry name" value="NICKEL INSERTION PROTEIN-RELATED"/>
    <property type="match status" value="1"/>
</dbReference>
<evidence type="ECO:0000313" key="2">
    <source>
        <dbReference type="EMBL" id="ADB58170.1"/>
    </source>
</evidence>
<protein>
    <recommendedName>
        <fullName evidence="4">DUF111 family protein</fullName>
    </recommendedName>
</protein>
<dbReference type="KEGG" id="apo:Arcpr_1111"/>
<dbReference type="PaxDb" id="572546-Arcpr_1111"/>